<dbReference type="InterPro" id="IPR036691">
    <property type="entry name" value="Endo/exonu/phosph_ase_sf"/>
</dbReference>
<name>A0AAE1J8I2_9FABA</name>
<evidence type="ECO:0000313" key="2">
    <source>
        <dbReference type="Proteomes" id="UP001293593"/>
    </source>
</evidence>
<organism evidence="1 2">
    <name type="scientific">Acacia crassicarpa</name>
    <name type="common">northern wattle</name>
    <dbReference type="NCBI Taxonomy" id="499986"/>
    <lineage>
        <taxon>Eukaryota</taxon>
        <taxon>Viridiplantae</taxon>
        <taxon>Streptophyta</taxon>
        <taxon>Embryophyta</taxon>
        <taxon>Tracheophyta</taxon>
        <taxon>Spermatophyta</taxon>
        <taxon>Magnoliopsida</taxon>
        <taxon>eudicotyledons</taxon>
        <taxon>Gunneridae</taxon>
        <taxon>Pentapetalae</taxon>
        <taxon>rosids</taxon>
        <taxon>fabids</taxon>
        <taxon>Fabales</taxon>
        <taxon>Fabaceae</taxon>
        <taxon>Caesalpinioideae</taxon>
        <taxon>mimosoid clade</taxon>
        <taxon>Acacieae</taxon>
        <taxon>Acacia</taxon>
    </lineage>
</organism>
<evidence type="ECO:0000313" key="1">
    <source>
        <dbReference type="EMBL" id="KAK4265671.1"/>
    </source>
</evidence>
<gene>
    <name evidence="1" type="ORF">QN277_026692</name>
</gene>
<comment type="caution">
    <text evidence="1">The sequence shown here is derived from an EMBL/GenBank/DDBJ whole genome shotgun (WGS) entry which is preliminary data.</text>
</comment>
<dbReference type="PANTHER" id="PTHR33710">
    <property type="entry name" value="BNAC02G09200D PROTEIN"/>
    <property type="match status" value="1"/>
</dbReference>
<dbReference type="Proteomes" id="UP001293593">
    <property type="component" value="Unassembled WGS sequence"/>
</dbReference>
<protein>
    <recommendedName>
        <fullName evidence="3">Endonuclease/exonuclease/phosphatase domain-containing protein</fullName>
    </recommendedName>
</protein>
<reference evidence="1" key="1">
    <citation type="submission" date="2023-10" db="EMBL/GenBank/DDBJ databases">
        <title>Chromosome-level genome of the transformable northern wattle, Acacia crassicarpa.</title>
        <authorList>
            <person name="Massaro I."/>
            <person name="Sinha N.R."/>
            <person name="Poethig S."/>
            <person name="Leichty A.R."/>
        </authorList>
    </citation>
    <scope>NUCLEOTIDE SEQUENCE</scope>
    <source>
        <strain evidence="1">Acra3RX</strain>
        <tissue evidence="1">Leaf</tissue>
    </source>
</reference>
<dbReference type="AlphaFoldDB" id="A0AAE1J8I2"/>
<dbReference type="PANTHER" id="PTHR33710:SF71">
    <property type="entry name" value="ENDONUCLEASE_EXONUCLEASE_PHOSPHATASE DOMAIN-CONTAINING PROTEIN"/>
    <property type="match status" value="1"/>
</dbReference>
<accession>A0AAE1J8I2</accession>
<dbReference type="EMBL" id="JAWXYG010000008">
    <property type="protein sequence ID" value="KAK4265671.1"/>
    <property type="molecule type" value="Genomic_DNA"/>
</dbReference>
<proteinExistence type="predicted"/>
<dbReference type="SUPFAM" id="SSF56219">
    <property type="entry name" value="DNase I-like"/>
    <property type="match status" value="1"/>
</dbReference>
<evidence type="ECO:0008006" key="3">
    <source>
        <dbReference type="Google" id="ProtNLM"/>
    </source>
</evidence>
<keyword evidence="2" id="KW-1185">Reference proteome</keyword>
<sequence>MVDMLNLLIWNCRGAANKGVASVIRDMWSRYKLSLVIILEPRISGAQASKTIRQWGFKHSIRKEAVAFSGGIWLLWELDDLKVDVLELDEQVIHCNLRVGEDECLFSAVYASLSEHRRHDLWNLLSRLAGDIVVTWMLAGDFNDIKTPLEQVGGGRVNETRCKHFNNWIQDCNLIDVGAKGPFYTWKGPKWDGLERVYKRLDRCLCNVLWQEKFDKAEIQVVPRLCLDHHPLLVNLYGMEEGRRGRHFRYEAAWQMHEEFEQILTNSWKGEDEAHVKLTELQKTLTRWNKEVFGKIEGRKRRLLNRLHGIQRSVERRINPFLVNLEIKLEEELLHTLRQEEVLWFQKSRGRWLEEGDRNTRYYHMKTLCRRRRNKISMLKRDDGTWADEEVEISATFQRFYHKLFEEDRGVSMWTLTKQRWGMVNEAKLRNVGRDPNGDEIRRVFFQMGGFKAPGSDGYPAVFYQQNWRVVGRSMI</sequence>
<dbReference type="Gene3D" id="3.60.10.10">
    <property type="entry name" value="Endonuclease/exonuclease/phosphatase"/>
    <property type="match status" value="1"/>
</dbReference>